<evidence type="ECO:0000313" key="1">
    <source>
        <dbReference type="EMBL" id="DAF52543.1"/>
    </source>
</evidence>
<reference evidence="1" key="1">
    <citation type="journal article" date="2021" name="Proc. Natl. Acad. Sci. U.S.A.">
        <title>A Catalog of Tens of Thousands of Viruses from Human Metagenomes Reveals Hidden Associations with Chronic Diseases.</title>
        <authorList>
            <person name="Tisza M.J."/>
            <person name="Buck C.B."/>
        </authorList>
    </citation>
    <scope>NUCLEOTIDE SEQUENCE</scope>
    <source>
        <strain evidence="1">CtCb814</strain>
    </source>
</reference>
<sequence length="59" mass="6422">MADGLKYVTESISQAFGGKYLYVSFFDLINSDKKQTVTKTGEEIAADVIKKAGLVVMSD</sequence>
<protein>
    <submittedName>
        <fullName evidence="1">Uncharacterized protein</fullName>
    </submittedName>
</protein>
<name>A0A8S5SPD2_9CAUD</name>
<organism evidence="1">
    <name type="scientific">Siphoviridae sp. ctCb814</name>
    <dbReference type="NCBI Taxonomy" id="2827808"/>
    <lineage>
        <taxon>Viruses</taxon>
        <taxon>Duplodnaviria</taxon>
        <taxon>Heunggongvirae</taxon>
        <taxon>Uroviricota</taxon>
        <taxon>Caudoviricetes</taxon>
    </lineage>
</organism>
<accession>A0A8S5SPD2</accession>
<proteinExistence type="predicted"/>
<dbReference type="EMBL" id="BK032638">
    <property type="protein sequence ID" value="DAF52543.1"/>
    <property type="molecule type" value="Genomic_DNA"/>
</dbReference>